<accession>A0AAN7K297</accession>
<name>A0AAN7K297_9MYRT</name>
<dbReference type="EMBL" id="JAXIOK010000012">
    <property type="protein sequence ID" value="KAK4758396.1"/>
    <property type="molecule type" value="Genomic_DNA"/>
</dbReference>
<dbReference type="PANTHER" id="PTHR31197:SF12">
    <property type="entry name" value="OS02G0770600 PROTEIN"/>
    <property type="match status" value="1"/>
</dbReference>
<organism evidence="1 2">
    <name type="scientific">Trapa incisa</name>
    <dbReference type="NCBI Taxonomy" id="236973"/>
    <lineage>
        <taxon>Eukaryota</taxon>
        <taxon>Viridiplantae</taxon>
        <taxon>Streptophyta</taxon>
        <taxon>Embryophyta</taxon>
        <taxon>Tracheophyta</taxon>
        <taxon>Spermatophyta</taxon>
        <taxon>Magnoliopsida</taxon>
        <taxon>eudicotyledons</taxon>
        <taxon>Gunneridae</taxon>
        <taxon>Pentapetalae</taxon>
        <taxon>rosids</taxon>
        <taxon>malvids</taxon>
        <taxon>Myrtales</taxon>
        <taxon>Lythraceae</taxon>
        <taxon>Trapa</taxon>
    </lineage>
</organism>
<evidence type="ECO:0000313" key="1">
    <source>
        <dbReference type="EMBL" id="KAK4758396.1"/>
    </source>
</evidence>
<dbReference type="AlphaFoldDB" id="A0AAN7K297"/>
<sequence>MAKGSKGRHWNAYRQFRPKTYPFRKLGPSISDLCHKNCPKVAEKGGWEDIMCSVCMEYPHNAVLLLCASHEKGCRPYMCGTSCRYSNCLEQYKKAYSKVTTPNYIGAGRGSANDPVLISDSSLPTQKSGVSELVCPLCRGQVKGWTVVEQAREYLNRKKRTCMHEDCSFVGTYKELRKHVRAEHPYARPREVDPALEQEWRQLERERERDDVMSTIRSTMPGAMVLGDYVIEGGQIGFGAEDVGQEQNGDGIDVGFDGNLVNVFLLLNSFGQRVNTSPGRRLRRAEGAAGVGHIAPLDGSDAFDQDEFWLDNDDVNLSLARRLRRHGRILLGRAARRLRHREENRNGGESR</sequence>
<evidence type="ECO:0000313" key="2">
    <source>
        <dbReference type="Proteomes" id="UP001345219"/>
    </source>
</evidence>
<protein>
    <submittedName>
        <fullName evidence="1">Uncharacterized protein</fullName>
    </submittedName>
</protein>
<dbReference type="Gene3D" id="3.30.40.10">
    <property type="entry name" value="Zinc/RING finger domain, C3HC4 (zinc finger)"/>
    <property type="match status" value="1"/>
</dbReference>
<dbReference type="InterPro" id="IPR012866">
    <property type="entry name" value="DUF1644"/>
</dbReference>
<dbReference type="PANTHER" id="PTHR31197">
    <property type="entry name" value="OS01G0612600 PROTEIN"/>
    <property type="match status" value="1"/>
</dbReference>
<comment type="caution">
    <text evidence="1">The sequence shown here is derived from an EMBL/GenBank/DDBJ whole genome shotgun (WGS) entry which is preliminary data.</text>
</comment>
<dbReference type="Pfam" id="PF07800">
    <property type="entry name" value="DUF1644"/>
    <property type="match status" value="1"/>
</dbReference>
<gene>
    <name evidence="1" type="ORF">SAY87_019697</name>
</gene>
<keyword evidence="2" id="KW-1185">Reference proteome</keyword>
<dbReference type="InterPro" id="IPR013083">
    <property type="entry name" value="Znf_RING/FYVE/PHD"/>
</dbReference>
<reference evidence="1 2" key="1">
    <citation type="journal article" date="2023" name="Hortic Res">
        <title>Pangenome of water caltrop reveals structural variations and asymmetric subgenome divergence after allopolyploidization.</title>
        <authorList>
            <person name="Zhang X."/>
            <person name="Chen Y."/>
            <person name="Wang L."/>
            <person name="Yuan Y."/>
            <person name="Fang M."/>
            <person name="Shi L."/>
            <person name="Lu R."/>
            <person name="Comes H.P."/>
            <person name="Ma Y."/>
            <person name="Chen Y."/>
            <person name="Huang G."/>
            <person name="Zhou Y."/>
            <person name="Zheng Z."/>
            <person name="Qiu Y."/>
        </authorList>
    </citation>
    <scope>NUCLEOTIDE SEQUENCE [LARGE SCALE GENOMIC DNA]</scope>
    <source>
        <tissue evidence="1">Roots</tissue>
    </source>
</reference>
<proteinExistence type="predicted"/>
<dbReference type="Proteomes" id="UP001345219">
    <property type="component" value="Chromosome 15"/>
</dbReference>